<proteinExistence type="predicted"/>
<accession>A0A401TMV7</accession>
<name>A0A401TMV7_CHIPU</name>
<dbReference type="EMBL" id="BEZZ01121294">
    <property type="protein sequence ID" value="GCC44010.1"/>
    <property type="molecule type" value="Genomic_DNA"/>
</dbReference>
<dbReference type="Proteomes" id="UP000287033">
    <property type="component" value="Unassembled WGS sequence"/>
</dbReference>
<evidence type="ECO:0000313" key="3">
    <source>
        <dbReference type="Proteomes" id="UP000287033"/>
    </source>
</evidence>
<feature type="signal peptide" evidence="1">
    <location>
        <begin position="1"/>
        <end position="29"/>
    </location>
</feature>
<evidence type="ECO:0000256" key="1">
    <source>
        <dbReference type="SAM" id="SignalP"/>
    </source>
</evidence>
<feature type="chain" id="PRO_5019316615" description="Secreted protein" evidence="1">
    <location>
        <begin position="30"/>
        <end position="82"/>
    </location>
</feature>
<comment type="caution">
    <text evidence="2">The sequence shown here is derived from an EMBL/GenBank/DDBJ whole genome shotgun (WGS) entry which is preliminary data.</text>
</comment>
<evidence type="ECO:0008006" key="4">
    <source>
        <dbReference type="Google" id="ProtNLM"/>
    </source>
</evidence>
<sequence>MGFCCMTLCLIRILLILLQILLLETQLESWTECDRNVMSLSSWLDVQQDRLRKDREACSQTAIGKALTDCQVTEIPTPTIAL</sequence>
<protein>
    <recommendedName>
        <fullName evidence="4">Secreted protein</fullName>
    </recommendedName>
</protein>
<reference evidence="2 3" key="1">
    <citation type="journal article" date="2018" name="Nat. Ecol. Evol.">
        <title>Shark genomes provide insights into elasmobranch evolution and the origin of vertebrates.</title>
        <authorList>
            <person name="Hara Y"/>
            <person name="Yamaguchi K"/>
            <person name="Onimaru K"/>
            <person name="Kadota M"/>
            <person name="Koyanagi M"/>
            <person name="Keeley SD"/>
            <person name="Tatsumi K"/>
            <person name="Tanaka K"/>
            <person name="Motone F"/>
            <person name="Kageyama Y"/>
            <person name="Nozu R"/>
            <person name="Adachi N"/>
            <person name="Nishimura O"/>
            <person name="Nakagawa R"/>
            <person name="Tanegashima C"/>
            <person name="Kiyatake I"/>
            <person name="Matsumoto R"/>
            <person name="Murakumo K"/>
            <person name="Nishida K"/>
            <person name="Terakita A"/>
            <person name="Kuratani S"/>
            <person name="Sato K"/>
            <person name="Hyodo S Kuraku.S."/>
        </authorList>
    </citation>
    <scope>NUCLEOTIDE SEQUENCE [LARGE SCALE GENOMIC DNA]</scope>
</reference>
<evidence type="ECO:0000313" key="2">
    <source>
        <dbReference type="EMBL" id="GCC44010.1"/>
    </source>
</evidence>
<dbReference type="AlphaFoldDB" id="A0A401TMV7"/>
<organism evidence="2 3">
    <name type="scientific">Chiloscyllium punctatum</name>
    <name type="common">Brownbanded bambooshark</name>
    <name type="synonym">Hemiscyllium punctatum</name>
    <dbReference type="NCBI Taxonomy" id="137246"/>
    <lineage>
        <taxon>Eukaryota</taxon>
        <taxon>Metazoa</taxon>
        <taxon>Chordata</taxon>
        <taxon>Craniata</taxon>
        <taxon>Vertebrata</taxon>
        <taxon>Chondrichthyes</taxon>
        <taxon>Elasmobranchii</taxon>
        <taxon>Galeomorphii</taxon>
        <taxon>Galeoidea</taxon>
        <taxon>Orectolobiformes</taxon>
        <taxon>Hemiscylliidae</taxon>
        <taxon>Chiloscyllium</taxon>
    </lineage>
</organism>
<keyword evidence="3" id="KW-1185">Reference proteome</keyword>
<gene>
    <name evidence="2" type="ORF">chiPu_0028044</name>
</gene>
<keyword evidence="1" id="KW-0732">Signal</keyword>